<comment type="caution">
    <text evidence="2">The sequence shown here is derived from an EMBL/GenBank/DDBJ whole genome shotgun (WGS) entry which is preliminary data.</text>
</comment>
<dbReference type="EMBL" id="JADWDJ010000023">
    <property type="protein sequence ID" value="KAG5261823.1"/>
    <property type="molecule type" value="Genomic_DNA"/>
</dbReference>
<keyword evidence="3" id="KW-1185">Reference proteome</keyword>
<evidence type="ECO:0000313" key="3">
    <source>
        <dbReference type="Proteomes" id="UP000823561"/>
    </source>
</evidence>
<evidence type="ECO:0000256" key="1">
    <source>
        <dbReference type="SAM" id="MobiDB-lite"/>
    </source>
</evidence>
<proteinExistence type="predicted"/>
<evidence type="ECO:0000313" key="2">
    <source>
        <dbReference type="EMBL" id="KAG5261823.1"/>
    </source>
</evidence>
<feature type="compositionally biased region" description="Polar residues" evidence="1">
    <location>
        <begin position="54"/>
        <end position="76"/>
    </location>
</feature>
<reference evidence="2" key="1">
    <citation type="submission" date="2020-10" db="EMBL/GenBank/DDBJ databases">
        <title>Chromosome-scale genome assembly of the Allis shad, Alosa alosa.</title>
        <authorList>
            <person name="Margot Z."/>
            <person name="Christophe K."/>
            <person name="Cabau C."/>
            <person name="Louis A."/>
            <person name="Berthelot C."/>
            <person name="Parey E."/>
            <person name="Roest Crollius H."/>
            <person name="Montfort J."/>
            <person name="Robinson-Rechavi M."/>
            <person name="Bucao C."/>
            <person name="Bouchez O."/>
            <person name="Gislard M."/>
            <person name="Lluch J."/>
            <person name="Milhes M."/>
            <person name="Lampietro C."/>
            <person name="Lopez Roques C."/>
            <person name="Donnadieu C."/>
            <person name="Braasch I."/>
            <person name="Desvignes T."/>
            <person name="Postlethwait J."/>
            <person name="Bobe J."/>
            <person name="Guiguen Y."/>
        </authorList>
    </citation>
    <scope>NUCLEOTIDE SEQUENCE</scope>
    <source>
        <strain evidence="2">M-15738</strain>
        <tissue evidence="2">Blood</tissue>
    </source>
</reference>
<organism evidence="2 3">
    <name type="scientific">Alosa alosa</name>
    <name type="common">allis shad</name>
    <dbReference type="NCBI Taxonomy" id="278164"/>
    <lineage>
        <taxon>Eukaryota</taxon>
        <taxon>Metazoa</taxon>
        <taxon>Chordata</taxon>
        <taxon>Craniata</taxon>
        <taxon>Vertebrata</taxon>
        <taxon>Euteleostomi</taxon>
        <taxon>Actinopterygii</taxon>
        <taxon>Neopterygii</taxon>
        <taxon>Teleostei</taxon>
        <taxon>Clupei</taxon>
        <taxon>Clupeiformes</taxon>
        <taxon>Clupeoidei</taxon>
        <taxon>Clupeidae</taxon>
        <taxon>Alosa</taxon>
    </lineage>
</organism>
<accession>A0AAV6FG98</accession>
<gene>
    <name evidence="2" type="ORF">AALO_G00288930</name>
</gene>
<sequence>MSEHNDRQEPDIKDLLGSSPAVICSTPAVRGRSSTGPKKLSTGVCVGSPHPATAPSSRTQSWRRWCGNNTQSPSSV</sequence>
<dbReference type="AlphaFoldDB" id="A0AAV6FG98"/>
<dbReference type="Proteomes" id="UP000823561">
    <property type="component" value="Chromosome 23"/>
</dbReference>
<feature type="region of interest" description="Disordered" evidence="1">
    <location>
        <begin position="26"/>
        <end position="76"/>
    </location>
</feature>
<name>A0AAV6FG98_9TELE</name>
<protein>
    <submittedName>
        <fullName evidence="2">Uncharacterized protein</fullName>
    </submittedName>
</protein>